<accession>A0AAD4SN21</accession>
<gene>
    <name evidence="2" type="ORF">MKW98_012828</name>
</gene>
<evidence type="ECO:0000313" key="2">
    <source>
        <dbReference type="EMBL" id="KAI3912886.1"/>
    </source>
</evidence>
<reference evidence="2" key="1">
    <citation type="submission" date="2022-04" db="EMBL/GenBank/DDBJ databases">
        <title>A functionally conserved STORR gene fusion in Papaver species that diverged 16.8 million years ago.</title>
        <authorList>
            <person name="Catania T."/>
        </authorList>
    </citation>
    <scope>NUCLEOTIDE SEQUENCE</scope>
    <source>
        <strain evidence="2">S-188037</strain>
    </source>
</reference>
<proteinExistence type="predicted"/>
<organism evidence="2 3">
    <name type="scientific">Papaver atlanticum</name>
    <dbReference type="NCBI Taxonomy" id="357466"/>
    <lineage>
        <taxon>Eukaryota</taxon>
        <taxon>Viridiplantae</taxon>
        <taxon>Streptophyta</taxon>
        <taxon>Embryophyta</taxon>
        <taxon>Tracheophyta</taxon>
        <taxon>Spermatophyta</taxon>
        <taxon>Magnoliopsida</taxon>
        <taxon>Ranunculales</taxon>
        <taxon>Papaveraceae</taxon>
        <taxon>Papaveroideae</taxon>
        <taxon>Papaver</taxon>
    </lineage>
</organism>
<dbReference type="Proteomes" id="UP001202328">
    <property type="component" value="Unassembled WGS sequence"/>
</dbReference>
<comment type="caution">
    <text evidence="2">The sequence shown here is derived from an EMBL/GenBank/DDBJ whole genome shotgun (WGS) entry which is preliminary data.</text>
</comment>
<dbReference type="AlphaFoldDB" id="A0AAD4SN21"/>
<dbReference type="EMBL" id="JAJJMB010009601">
    <property type="protein sequence ID" value="KAI3912886.1"/>
    <property type="molecule type" value="Genomic_DNA"/>
</dbReference>
<feature type="non-terminal residue" evidence="2">
    <location>
        <position position="141"/>
    </location>
</feature>
<evidence type="ECO:0000313" key="3">
    <source>
        <dbReference type="Proteomes" id="UP001202328"/>
    </source>
</evidence>
<feature type="coiled-coil region" evidence="1">
    <location>
        <begin position="63"/>
        <end position="90"/>
    </location>
</feature>
<protein>
    <submittedName>
        <fullName evidence="2">Uncharacterized protein</fullName>
    </submittedName>
</protein>
<keyword evidence="1" id="KW-0175">Coiled coil</keyword>
<keyword evidence="3" id="KW-1185">Reference proteome</keyword>
<name>A0AAD4SN21_9MAGN</name>
<evidence type="ECO:0000256" key="1">
    <source>
        <dbReference type="SAM" id="Coils"/>
    </source>
</evidence>
<sequence length="141" mass="15512">RNQAHTGNSMEVVAEVAVSSGATKQDKFPGSGQEYQEGIKKSFAEEKKIQDTLMEQIQKRERAIEAERKLVLAKERLFALEAKISSLLKEKENFLSKCGGPLLIFNCSTNLSSVTAPVGTLMEEPIDNNNSKRGSCCSITM</sequence>